<dbReference type="PANTHER" id="PTHR31668">
    <property type="entry name" value="GLUCOSE TRANSPORT TRANSCRIPTION REGULATOR RGT1-RELATED-RELATED"/>
    <property type="match status" value="1"/>
</dbReference>
<dbReference type="GO" id="GO:0005634">
    <property type="term" value="C:nucleus"/>
    <property type="evidence" value="ECO:0007669"/>
    <property type="project" value="TreeGrafter"/>
</dbReference>
<evidence type="ECO:0000256" key="1">
    <source>
        <dbReference type="ARBA" id="ARBA00023242"/>
    </source>
</evidence>
<dbReference type="Gene3D" id="4.10.240.10">
    <property type="entry name" value="Zn(2)-C6 fungal-type DNA-binding domain"/>
    <property type="match status" value="1"/>
</dbReference>
<dbReference type="PROSITE" id="PS00463">
    <property type="entry name" value="ZN2_CY6_FUNGAL_1"/>
    <property type="match status" value="1"/>
</dbReference>
<proteinExistence type="predicted"/>
<evidence type="ECO:0000256" key="2">
    <source>
        <dbReference type="SAM" id="MobiDB-lite"/>
    </source>
</evidence>
<name>A0A9P8WG34_9HYPO</name>
<protein>
    <recommendedName>
        <fullName evidence="3">Zn(2)-C6 fungal-type domain-containing protein</fullName>
    </recommendedName>
</protein>
<dbReference type="PANTHER" id="PTHR31668:SF4">
    <property type="entry name" value="TRANSCRIPTIONAL ACTIVATOR PROTEIN DAL81"/>
    <property type="match status" value="1"/>
</dbReference>
<keyword evidence="5" id="KW-1185">Reference proteome</keyword>
<dbReference type="OrthoDB" id="3498215at2759"/>
<sequence length="478" mass="52234">MAPAVPPLASDGIPRHRACDECRSRKLACSKEADGCSRCRKEGIPCHYSPQKPMGRPRKRRHVDEDAQQSVPQELVHHDLTTGPLSAIAPQQPMATSDFQIQPSSAIDQNLSFLDETNSSNMEFWDLLPSDYIEVPTDPNLFLATGNVADATPPVPPMNLNGVDLLGSINFDEPDQSEAVSRDLGASLQRYMAEQVRLSHGTSSSTPVDSTLGSDRGTSVESPEDPVSTPPPSMRPVPTISCSCLSSLFLALDSLSRLPPEVIPAMRVARNASKVAHDVINCPSCSIPLFDEPNSPPSIQSFQNLMFLGTLVPSACNAYATILEMVDAETALAKKQKRNFWFSFKEIGGLWGNLGQDADCCSEIQAYNNSSMGPDMWRMTIRAILRLDVYGINETDDGFPTTDPYKQIGLRDVVTLLEERTRKRHEILDALFASGQVSKAVPTGIIFPNTGKPCPPEERNCTRILETARVALENLVIA</sequence>
<feature type="region of interest" description="Disordered" evidence="2">
    <location>
        <begin position="196"/>
        <end position="235"/>
    </location>
</feature>
<dbReference type="Proteomes" id="UP000777438">
    <property type="component" value="Unassembled WGS sequence"/>
</dbReference>
<dbReference type="CDD" id="cd00067">
    <property type="entry name" value="GAL4"/>
    <property type="match status" value="1"/>
</dbReference>
<comment type="caution">
    <text evidence="4">The sequence shown here is derived from an EMBL/GenBank/DDBJ whole genome shotgun (WGS) entry which is preliminary data.</text>
</comment>
<dbReference type="EMBL" id="JAGPYM010000002">
    <property type="protein sequence ID" value="KAH6898771.1"/>
    <property type="molecule type" value="Genomic_DNA"/>
</dbReference>
<evidence type="ECO:0000313" key="5">
    <source>
        <dbReference type="Proteomes" id="UP000777438"/>
    </source>
</evidence>
<feature type="domain" description="Zn(2)-C6 fungal-type" evidence="3">
    <location>
        <begin position="18"/>
        <end position="48"/>
    </location>
</feature>
<dbReference type="GO" id="GO:0008270">
    <property type="term" value="F:zinc ion binding"/>
    <property type="evidence" value="ECO:0007669"/>
    <property type="project" value="InterPro"/>
</dbReference>
<dbReference type="SUPFAM" id="SSF57701">
    <property type="entry name" value="Zn2/Cys6 DNA-binding domain"/>
    <property type="match status" value="1"/>
</dbReference>
<feature type="compositionally biased region" description="Polar residues" evidence="2">
    <location>
        <begin position="200"/>
        <end position="221"/>
    </location>
</feature>
<dbReference type="InterPro" id="IPR001138">
    <property type="entry name" value="Zn2Cys6_DnaBD"/>
</dbReference>
<accession>A0A9P8WG34</accession>
<evidence type="ECO:0000313" key="4">
    <source>
        <dbReference type="EMBL" id="KAH6898771.1"/>
    </source>
</evidence>
<dbReference type="GO" id="GO:0000981">
    <property type="term" value="F:DNA-binding transcription factor activity, RNA polymerase II-specific"/>
    <property type="evidence" value="ECO:0007669"/>
    <property type="project" value="InterPro"/>
</dbReference>
<keyword evidence="1" id="KW-0539">Nucleus</keyword>
<dbReference type="AlphaFoldDB" id="A0A9P8WG34"/>
<gene>
    <name evidence="4" type="ORF">B0T10DRAFT_473647</name>
</gene>
<reference evidence="4 5" key="1">
    <citation type="journal article" date="2021" name="Nat. Commun.">
        <title>Genetic determinants of endophytism in the Arabidopsis root mycobiome.</title>
        <authorList>
            <person name="Mesny F."/>
            <person name="Miyauchi S."/>
            <person name="Thiergart T."/>
            <person name="Pickel B."/>
            <person name="Atanasova L."/>
            <person name="Karlsson M."/>
            <person name="Huettel B."/>
            <person name="Barry K.W."/>
            <person name="Haridas S."/>
            <person name="Chen C."/>
            <person name="Bauer D."/>
            <person name="Andreopoulos W."/>
            <person name="Pangilinan J."/>
            <person name="LaButti K."/>
            <person name="Riley R."/>
            <person name="Lipzen A."/>
            <person name="Clum A."/>
            <person name="Drula E."/>
            <person name="Henrissat B."/>
            <person name="Kohler A."/>
            <person name="Grigoriev I.V."/>
            <person name="Martin F.M."/>
            <person name="Hacquard S."/>
        </authorList>
    </citation>
    <scope>NUCLEOTIDE SEQUENCE [LARGE SCALE GENOMIC DNA]</scope>
    <source>
        <strain evidence="4 5">MPI-CAGE-CH-0241</strain>
    </source>
</reference>
<dbReference type="SMART" id="SM00066">
    <property type="entry name" value="GAL4"/>
    <property type="match status" value="1"/>
</dbReference>
<dbReference type="InterPro" id="IPR050797">
    <property type="entry name" value="Carb_Metab_Trans_Reg"/>
</dbReference>
<dbReference type="PROSITE" id="PS50048">
    <property type="entry name" value="ZN2_CY6_FUNGAL_2"/>
    <property type="match status" value="1"/>
</dbReference>
<dbReference type="InterPro" id="IPR036864">
    <property type="entry name" value="Zn2-C6_fun-type_DNA-bd_sf"/>
</dbReference>
<evidence type="ECO:0000259" key="3">
    <source>
        <dbReference type="PROSITE" id="PS50048"/>
    </source>
</evidence>
<dbReference type="Pfam" id="PF00172">
    <property type="entry name" value="Zn_clus"/>
    <property type="match status" value="1"/>
</dbReference>
<organism evidence="4 5">
    <name type="scientific">Thelonectria olida</name>
    <dbReference type="NCBI Taxonomy" id="1576542"/>
    <lineage>
        <taxon>Eukaryota</taxon>
        <taxon>Fungi</taxon>
        <taxon>Dikarya</taxon>
        <taxon>Ascomycota</taxon>
        <taxon>Pezizomycotina</taxon>
        <taxon>Sordariomycetes</taxon>
        <taxon>Hypocreomycetidae</taxon>
        <taxon>Hypocreales</taxon>
        <taxon>Nectriaceae</taxon>
        <taxon>Thelonectria</taxon>
    </lineage>
</organism>
<dbReference type="GO" id="GO:0001080">
    <property type="term" value="P:nitrogen catabolite activation of transcription from RNA polymerase II promoter"/>
    <property type="evidence" value="ECO:0007669"/>
    <property type="project" value="TreeGrafter"/>
</dbReference>